<evidence type="ECO:0000313" key="1">
    <source>
        <dbReference type="EMBL" id="CEO56007.1"/>
    </source>
</evidence>
<dbReference type="PANTHER" id="PTHR43845:SF1">
    <property type="entry name" value="BLR5969 PROTEIN"/>
    <property type="match status" value="1"/>
</dbReference>
<gene>
    <name evidence="1" type="ORF">BN869_000012065_1</name>
</gene>
<dbReference type="PANTHER" id="PTHR43845">
    <property type="entry name" value="BLR5969 PROTEIN"/>
    <property type="match status" value="1"/>
</dbReference>
<evidence type="ECO:0008006" key="2">
    <source>
        <dbReference type="Google" id="ProtNLM"/>
    </source>
</evidence>
<dbReference type="SUPFAM" id="SSF56801">
    <property type="entry name" value="Acetyl-CoA synthetase-like"/>
    <property type="match status" value="1"/>
</dbReference>
<dbReference type="AlphaFoldDB" id="A0A0B7KKQ1"/>
<organism evidence="1">
    <name type="scientific">Bionectria ochroleuca</name>
    <name type="common">Gliocladium roseum</name>
    <dbReference type="NCBI Taxonomy" id="29856"/>
    <lineage>
        <taxon>Eukaryota</taxon>
        <taxon>Fungi</taxon>
        <taxon>Dikarya</taxon>
        <taxon>Ascomycota</taxon>
        <taxon>Pezizomycotina</taxon>
        <taxon>Sordariomycetes</taxon>
        <taxon>Hypocreomycetidae</taxon>
        <taxon>Hypocreales</taxon>
        <taxon>Bionectriaceae</taxon>
        <taxon>Clonostachys</taxon>
    </lineage>
</organism>
<dbReference type="InterPro" id="IPR042099">
    <property type="entry name" value="ANL_N_sf"/>
</dbReference>
<protein>
    <recommendedName>
        <fullName evidence="2">AMP-dependent synthetase/ligase domain-containing protein</fullName>
    </recommendedName>
</protein>
<dbReference type="EMBL" id="CDPU01000060">
    <property type="protein sequence ID" value="CEO56007.1"/>
    <property type="molecule type" value="Genomic_DNA"/>
</dbReference>
<proteinExistence type="predicted"/>
<name>A0A0B7KKQ1_BIOOC</name>
<accession>A0A0B7KKQ1</accession>
<dbReference type="Gene3D" id="3.40.50.12780">
    <property type="entry name" value="N-terminal domain of ligase-like"/>
    <property type="match status" value="1"/>
</dbReference>
<reference evidence="1" key="1">
    <citation type="submission" date="2015-01" db="EMBL/GenBank/DDBJ databases">
        <authorList>
            <person name="Durling Mikael"/>
        </authorList>
    </citation>
    <scope>NUCLEOTIDE SEQUENCE</scope>
</reference>
<sequence length="469" mass="52640">MAFQPSFSLAEVLAVAKIHPFYNPEVKYPPGADVIKATRQHLLGRNEVADLLTQPLLWKRDLYSVIGRLIADPSPLNTFRQSVYTSTTGGGSSSKPLFFATDVHENRNHRAAFGRFLRTIGLIEQNDWVLTTHSSGELYRSLDLTLEILENAGASVLAAGHHMSPASVVKLLIQYHINVLSGDSSQVVSMVHYISTLTASERDQVKINKIIYTSEGLSPSQRAHIRGVLGSEVKICSFLGSAEGGPYAASSPSLIEAQSTDTVSYQDFVVDNRITKIEILPSTVSEDDANQTPQPLKNGEQGVIAQTSFTRLRNPVVRYITGDVGSLHELPEKARAIIPESDWKHMYILRLQGRDRRFSFEWNGCYFEFRNLDALMNDAKFEILQWQVILDKMELSKNRLLEIRILAPQQETNSGLDRRELIENRIRGFFQVDDAHGDAFRLTFVDSIHEFDLSTGGRKVVKFIDRFSS</sequence>